<keyword evidence="2" id="KW-1185">Reference proteome</keyword>
<evidence type="ECO:0000313" key="1">
    <source>
        <dbReference type="EMBL" id="KAJ1158046.1"/>
    </source>
</evidence>
<comment type="caution">
    <text evidence="1">The sequence shown here is derived from an EMBL/GenBank/DDBJ whole genome shotgun (WGS) entry which is preliminary data.</text>
</comment>
<dbReference type="EMBL" id="JANPWB010000009">
    <property type="protein sequence ID" value="KAJ1158046.1"/>
    <property type="molecule type" value="Genomic_DNA"/>
</dbReference>
<evidence type="ECO:0000313" key="2">
    <source>
        <dbReference type="Proteomes" id="UP001066276"/>
    </source>
</evidence>
<dbReference type="AlphaFoldDB" id="A0AAV7RZ26"/>
<proteinExistence type="predicted"/>
<organism evidence="1 2">
    <name type="scientific">Pleurodeles waltl</name>
    <name type="common">Iberian ribbed newt</name>
    <dbReference type="NCBI Taxonomy" id="8319"/>
    <lineage>
        <taxon>Eukaryota</taxon>
        <taxon>Metazoa</taxon>
        <taxon>Chordata</taxon>
        <taxon>Craniata</taxon>
        <taxon>Vertebrata</taxon>
        <taxon>Euteleostomi</taxon>
        <taxon>Amphibia</taxon>
        <taxon>Batrachia</taxon>
        <taxon>Caudata</taxon>
        <taxon>Salamandroidea</taxon>
        <taxon>Salamandridae</taxon>
        <taxon>Pleurodelinae</taxon>
        <taxon>Pleurodeles</taxon>
    </lineage>
</organism>
<protein>
    <submittedName>
        <fullName evidence="1">Uncharacterized protein</fullName>
    </submittedName>
</protein>
<dbReference type="Proteomes" id="UP001066276">
    <property type="component" value="Chromosome 5"/>
</dbReference>
<sequence>MVLVCRVARSQLHFYHLQLVPWYWCAGWQGVNCTSIICSWCRGTGVQGGEESTALLSSAAGAVVLVCRVVRGRLHWYHLQLERYWCAGWRRLGCTAIICSSWCGIGVQGGEGSVALLCSWCSDTGVLGGEGWVALLSSAAGAAVLVRSRLHCCNLQLVQRYWCAGRCPGAGALLTQCSIPSDALSRLCRCLNDDGLLLSQCLCSRVPVHMLFCPSVIASLS</sequence>
<reference evidence="1" key="1">
    <citation type="journal article" date="2022" name="bioRxiv">
        <title>Sequencing and chromosome-scale assembly of the giantPleurodeles waltlgenome.</title>
        <authorList>
            <person name="Brown T."/>
            <person name="Elewa A."/>
            <person name="Iarovenko S."/>
            <person name="Subramanian E."/>
            <person name="Araus A.J."/>
            <person name="Petzold A."/>
            <person name="Susuki M."/>
            <person name="Suzuki K.-i.T."/>
            <person name="Hayashi T."/>
            <person name="Toyoda A."/>
            <person name="Oliveira C."/>
            <person name="Osipova E."/>
            <person name="Leigh N.D."/>
            <person name="Simon A."/>
            <person name="Yun M.H."/>
        </authorList>
    </citation>
    <scope>NUCLEOTIDE SEQUENCE</scope>
    <source>
        <strain evidence="1">20211129_DDA</strain>
        <tissue evidence="1">Liver</tissue>
    </source>
</reference>
<accession>A0AAV7RZ26</accession>
<name>A0AAV7RZ26_PLEWA</name>
<gene>
    <name evidence="1" type="ORF">NDU88_010742</name>
</gene>